<evidence type="ECO:0000256" key="6">
    <source>
        <dbReference type="SAM" id="MobiDB-lite"/>
    </source>
</evidence>
<dbReference type="Pfam" id="PF20684">
    <property type="entry name" value="Fung_rhodopsin"/>
    <property type="match status" value="1"/>
</dbReference>
<keyword evidence="10" id="KW-1185">Reference proteome</keyword>
<comment type="subcellular location">
    <subcellularLocation>
        <location evidence="1">Membrane</location>
        <topology evidence="1">Multi-pass membrane protein</topology>
    </subcellularLocation>
</comment>
<feature type="transmembrane region" description="Helical" evidence="7">
    <location>
        <begin position="111"/>
        <end position="133"/>
    </location>
</feature>
<feature type="transmembrane region" description="Helical" evidence="7">
    <location>
        <begin position="189"/>
        <end position="212"/>
    </location>
</feature>
<feature type="compositionally biased region" description="Basic and acidic residues" evidence="6">
    <location>
        <begin position="334"/>
        <end position="354"/>
    </location>
</feature>
<dbReference type="EMBL" id="JBAHYK010001842">
    <property type="protein sequence ID" value="KAL0566599.1"/>
    <property type="molecule type" value="Genomic_DNA"/>
</dbReference>
<accession>A0ABR3EUL0</accession>
<evidence type="ECO:0000256" key="1">
    <source>
        <dbReference type="ARBA" id="ARBA00004141"/>
    </source>
</evidence>
<feature type="region of interest" description="Disordered" evidence="6">
    <location>
        <begin position="334"/>
        <end position="374"/>
    </location>
</feature>
<reference evidence="9 10" key="1">
    <citation type="submission" date="2024-02" db="EMBL/GenBank/DDBJ databases">
        <title>A draft genome for the cacao thread blight pathogen Marasmius crinis-equi.</title>
        <authorList>
            <person name="Cohen S.P."/>
            <person name="Baruah I.K."/>
            <person name="Amoako-Attah I."/>
            <person name="Bukari Y."/>
            <person name="Meinhardt L.W."/>
            <person name="Bailey B.A."/>
        </authorList>
    </citation>
    <scope>NUCLEOTIDE SEQUENCE [LARGE SCALE GENOMIC DNA]</scope>
    <source>
        <strain evidence="9 10">GH-76</strain>
    </source>
</reference>
<evidence type="ECO:0000256" key="5">
    <source>
        <dbReference type="ARBA" id="ARBA00038359"/>
    </source>
</evidence>
<comment type="similarity">
    <text evidence="5">Belongs to the SAT4 family.</text>
</comment>
<name>A0ABR3EUL0_9AGAR</name>
<dbReference type="PANTHER" id="PTHR33048:SF19">
    <property type="entry name" value="MEMBRANE PROTEIN PTH11-LIKE, PUTATIVE (AFU_ORTHOLOGUE AFUA_1G14080)-RELATED"/>
    <property type="match status" value="1"/>
</dbReference>
<keyword evidence="3 7" id="KW-1133">Transmembrane helix</keyword>
<evidence type="ECO:0000313" key="10">
    <source>
        <dbReference type="Proteomes" id="UP001465976"/>
    </source>
</evidence>
<dbReference type="PANTHER" id="PTHR33048">
    <property type="entry name" value="PTH11-LIKE INTEGRAL MEMBRANE PROTEIN (AFU_ORTHOLOGUE AFUA_5G11245)"/>
    <property type="match status" value="1"/>
</dbReference>
<feature type="transmembrane region" description="Helical" evidence="7">
    <location>
        <begin position="43"/>
        <end position="62"/>
    </location>
</feature>
<protein>
    <recommendedName>
        <fullName evidence="8">Rhodopsin domain-containing protein</fullName>
    </recommendedName>
</protein>
<feature type="transmembrane region" description="Helical" evidence="7">
    <location>
        <begin position="74"/>
        <end position="99"/>
    </location>
</feature>
<dbReference type="InterPro" id="IPR049326">
    <property type="entry name" value="Rhodopsin_dom_fungi"/>
</dbReference>
<sequence>MIDTSDPLVQIKITESVCAFVAICTTVYRLYVRRGRWWIDDAWAAFALVTLFAQIASVFMHVENPDDISKTSRVAAYYLMAITFYCVIWASRISIIYSVIRIDPNPSRRKIYVGISILYFITVVVLIIQLFWVCEPEPAWKDSKSPQCHLTTQVAVCQLITDILADLFLLFAPLRVFMHLQDKTLRKKLIVIFSTCLITTIVSLVHAAYILTTGGIRVIISALVEDCISLMVANVPVVVTALIRAAGDRDHDNRPPPSAGIVSTALQFATRKLRINKSSGSGEDEWTKDTTSSATLTNAPARSFGVFSHGGDATAPYGTTTTGEPIMLDLMPDKKGEAGKHTHTYPGEREEEVWNAKSGWTGTDSTKSRGADAV</sequence>
<dbReference type="InterPro" id="IPR052337">
    <property type="entry name" value="SAT4-like"/>
</dbReference>
<evidence type="ECO:0000256" key="2">
    <source>
        <dbReference type="ARBA" id="ARBA00022692"/>
    </source>
</evidence>
<feature type="domain" description="Rhodopsin" evidence="8">
    <location>
        <begin position="28"/>
        <end position="238"/>
    </location>
</feature>
<keyword evidence="4 7" id="KW-0472">Membrane</keyword>
<feature type="transmembrane region" description="Helical" evidence="7">
    <location>
        <begin position="13"/>
        <end position="31"/>
    </location>
</feature>
<evidence type="ECO:0000256" key="4">
    <source>
        <dbReference type="ARBA" id="ARBA00023136"/>
    </source>
</evidence>
<evidence type="ECO:0000256" key="3">
    <source>
        <dbReference type="ARBA" id="ARBA00022989"/>
    </source>
</evidence>
<comment type="caution">
    <text evidence="9">The sequence shown here is derived from an EMBL/GenBank/DDBJ whole genome shotgun (WGS) entry which is preliminary data.</text>
</comment>
<evidence type="ECO:0000259" key="8">
    <source>
        <dbReference type="Pfam" id="PF20684"/>
    </source>
</evidence>
<evidence type="ECO:0000313" key="9">
    <source>
        <dbReference type="EMBL" id="KAL0566599.1"/>
    </source>
</evidence>
<evidence type="ECO:0000256" key="7">
    <source>
        <dbReference type="SAM" id="Phobius"/>
    </source>
</evidence>
<proteinExistence type="inferred from homology"/>
<feature type="transmembrane region" description="Helical" evidence="7">
    <location>
        <begin position="153"/>
        <end position="177"/>
    </location>
</feature>
<gene>
    <name evidence="9" type="ORF">V5O48_015409</name>
</gene>
<keyword evidence="2 7" id="KW-0812">Transmembrane</keyword>
<dbReference type="Proteomes" id="UP001465976">
    <property type="component" value="Unassembled WGS sequence"/>
</dbReference>
<organism evidence="9 10">
    <name type="scientific">Marasmius crinis-equi</name>
    <dbReference type="NCBI Taxonomy" id="585013"/>
    <lineage>
        <taxon>Eukaryota</taxon>
        <taxon>Fungi</taxon>
        <taxon>Dikarya</taxon>
        <taxon>Basidiomycota</taxon>
        <taxon>Agaricomycotina</taxon>
        <taxon>Agaricomycetes</taxon>
        <taxon>Agaricomycetidae</taxon>
        <taxon>Agaricales</taxon>
        <taxon>Marasmiineae</taxon>
        <taxon>Marasmiaceae</taxon>
        <taxon>Marasmius</taxon>
    </lineage>
</organism>